<dbReference type="Pfam" id="PF00356">
    <property type="entry name" value="LacI"/>
    <property type="match status" value="1"/>
</dbReference>
<dbReference type="PANTHER" id="PTHR30146">
    <property type="entry name" value="LACI-RELATED TRANSCRIPTIONAL REPRESSOR"/>
    <property type="match status" value="1"/>
</dbReference>
<dbReference type="RefSeq" id="WP_342758413.1">
    <property type="nucleotide sequence ID" value="NZ_CP146256.1"/>
</dbReference>
<dbReference type="Pfam" id="PF13377">
    <property type="entry name" value="Peripla_BP_3"/>
    <property type="match status" value="1"/>
</dbReference>
<name>A0ABZ3EZ53_9FIRM</name>
<dbReference type="InterPro" id="IPR000843">
    <property type="entry name" value="HTH_LacI"/>
</dbReference>
<evidence type="ECO:0000313" key="6">
    <source>
        <dbReference type="Proteomes" id="UP001451571"/>
    </source>
</evidence>
<reference evidence="5 6" key="1">
    <citation type="submission" date="2024-02" db="EMBL/GenBank/DDBJ databases">
        <title>Bacterial strain from lacustrine sediment.</title>
        <authorList>
            <person name="Petit C."/>
            <person name="Fadhlaoui K."/>
        </authorList>
    </citation>
    <scope>NUCLEOTIDE SEQUENCE [LARGE SCALE GENOMIC DNA]</scope>
    <source>
        <strain evidence="5 6">IPX-CK</strain>
    </source>
</reference>
<dbReference type="CDD" id="cd06267">
    <property type="entry name" value="PBP1_LacI_sugar_binding-like"/>
    <property type="match status" value="1"/>
</dbReference>
<sequence length="369" mass="42404">MWKRAEKQCGRGECSMVTRKDIAQRAGVSVSVVSRALNNSGYVEEEKKRKILMIAEQMGYHPNPVAMSLMTQRTKQILFYCRELENAFNIEVYEGMLEVAKKHDYMVVVHGKLDFKSVRSIMVDGLILPSEKITDVYLKGAGKNYNLPVVSASYGDSISFVKSVPIVECDLWEGTRMVLQYLWDRGHRKIAMIMPYELENANARTCAYKEFMQYELREKMREYYFGISKRGLINDERVMNFMEEKIQDNITIPEDFFGKGMLAAEIFRERKCDATAALCFNDDMALGFYRGLKKLGYGIPEDVSIVGIDGIYARKYADLFLTSLKLNPRMQGARCMEVLLDVLQGKKVKYVTRIPLCVEEGESVRTIER</sequence>
<proteinExistence type="predicted"/>
<dbReference type="PANTHER" id="PTHR30146:SF109">
    <property type="entry name" value="HTH-TYPE TRANSCRIPTIONAL REGULATOR GALS"/>
    <property type="match status" value="1"/>
</dbReference>
<evidence type="ECO:0000259" key="4">
    <source>
        <dbReference type="PROSITE" id="PS50932"/>
    </source>
</evidence>
<keyword evidence="1" id="KW-0805">Transcription regulation</keyword>
<dbReference type="GO" id="GO:0003677">
    <property type="term" value="F:DNA binding"/>
    <property type="evidence" value="ECO:0007669"/>
    <property type="project" value="UniProtKB-KW"/>
</dbReference>
<dbReference type="CDD" id="cd01392">
    <property type="entry name" value="HTH_LacI"/>
    <property type="match status" value="1"/>
</dbReference>
<evidence type="ECO:0000256" key="1">
    <source>
        <dbReference type="ARBA" id="ARBA00023015"/>
    </source>
</evidence>
<dbReference type="InterPro" id="IPR046335">
    <property type="entry name" value="LacI/GalR-like_sensor"/>
</dbReference>
<dbReference type="InterPro" id="IPR010982">
    <property type="entry name" value="Lambda_DNA-bd_dom_sf"/>
</dbReference>
<accession>A0ABZ3EZ53</accession>
<protein>
    <submittedName>
        <fullName evidence="5">LacI family DNA-binding transcriptional regulator</fullName>
    </submittedName>
</protein>
<dbReference type="SUPFAM" id="SSF53822">
    <property type="entry name" value="Periplasmic binding protein-like I"/>
    <property type="match status" value="1"/>
</dbReference>
<dbReference type="SMART" id="SM00354">
    <property type="entry name" value="HTH_LACI"/>
    <property type="match status" value="1"/>
</dbReference>
<evidence type="ECO:0000313" key="5">
    <source>
        <dbReference type="EMBL" id="XAH74835.1"/>
    </source>
</evidence>
<organism evidence="5 6">
    <name type="scientific">Kineothrix sedimenti</name>
    <dbReference type="NCBI Taxonomy" id="3123317"/>
    <lineage>
        <taxon>Bacteria</taxon>
        <taxon>Bacillati</taxon>
        <taxon>Bacillota</taxon>
        <taxon>Clostridia</taxon>
        <taxon>Lachnospirales</taxon>
        <taxon>Lachnospiraceae</taxon>
        <taxon>Kineothrix</taxon>
    </lineage>
</organism>
<dbReference type="SUPFAM" id="SSF47413">
    <property type="entry name" value="lambda repressor-like DNA-binding domains"/>
    <property type="match status" value="1"/>
</dbReference>
<dbReference type="PROSITE" id="PS50932">
    <property type="entry name" value="HTH_LACI_2"/>
    <property type="match status" value="1"/>
</dbReference>
<dbReference type="Proteomes" id="UP001451571">
    <property type="component" value="Chromosome"/>
</dbReference>
<keyword evidence="3" id="KW-0804">Transcription</keyword>
<gene>
    <name evidence="5" type="ORF">V6984_03460</name>
</gene>
<dbReference type="InterPro" id="IPR028082">
    <property type="entry name" value="Peripla_BP_I"/>
</dbReference>
<dbReference type="Gene3D" id="3.40.50.2300">
    <property type="match status" value="2"/>
</dbReference>
<keyword evidence="2 5" id="KW-0238">DNA-binding</keyword>
<evidence type="ECO:0000256" key="2">
    <source>
        <dbReference type="ARBA" id="ARBA00023125"/>
    </source>
</evidence>
<feature type="domain" description="HTH lacI-type" evidence="4">
    <location>
        <begin position="17"/>
        <end position="71"/>
    </location>
</feature>
<keyword evidence="6" id="KW-1185">Reference proteome</keyword>
<dbReference type="Gene3D" id="1.10.260.40">
    <property type="entry name" value="lambda repressor-like DNA-binding domains"/>
    <property type="match status" value="1"/>
</dbReference>
<dbReference type="EMBL" id="CP146256">
    <property type="protein sequence ID" value="XAH74835.1"/>
    <property type="molecule type" value="Genomic_DNA"/>
</dbReference>
<evidence type="ECO:0000256" key="3">
    <source>
        <dbReference type="ARBA" id="ARBA00023163"/>
    </source>
</evidence>